<reference evidence="4 5" key="1">
    <citation type="submission" date="2017-07" db="EMBL/GenBank/DDBJ databases">
        <title>An improved, manually edited Actinidia chinensis var. chinensis (kiwifruit) genome highlights the challenges associated with draft genomes and gene prediction in plants.</title>
        <authorList>
            <person name="Pilkington S."/>
            <person name="Crowhurst R."/>
            <person name="Hilario E."/>
            <person name="Nardozza S."/>
            <person name="Fraser L."/>
            <person name="Peng Y."/>
            <person name="Gunaseelan K."/>
            <person name="Simpson R."/>
            <person name="Tahir J."/>
            <person name="Deroles S."/>
            <person name="Templeton K."/>
            <person name="Luo Z."/>
            <person name="Davy M."/>
            <person name="Cheng C."/>
            <person name="Mcneilage M."/>
            <person name="Scaglione D."/>
            <person name="Liu Y."/>
            <person name="Zhang Q."/>
            <person name="Datson P."/>
            <person name="De Silva N."/>
            <person name="Gardiner S."/>
            <person name="Bassett H."/>
            <person name="Chagne D."/>
            <person name="Mccallum J."/>
            <person name="Dzierzon H."/>
            <person name="Deng C."/>
            <person name="Wang Y.-Y."/>
            <person name="Barron N."/>
            <person name="Manako K."/>
            <person name="Bowen J."/>
            <person name="Foster T."/>
            <person name="Erridge Z."/>
            <person name="Tiffin H."/>
            <person name="Waite C."/>
            <person name="Davies K."/>
            <person name="Grierson E."/>
            <person name="Laing W."/>
            <person name="Kirk R."/>
            <person name="Chen X."/>
            <person name="Wood M."/>
            <person name="Montefiori M."/>
            <person name="Brummell D."/>
            <person name="Schwinn K."/>
            <person name="Catanach A."/>
            <person name="Fullerton C."/>
            <person name="Li D."/>
            <person name="Meiyalaghan S."/>
            <person name="Nieuwenhuizen N."/>
            <person name="Read N."/>
            <person name="Prakash R."/>
            <person name="Hunter D."/>
            <person name="Zhang H."/>
            <person name="Mckenzie M."/>
            <person name="Knabel M."/>
            <person name="Harris A."/>
            <person name="Allan A."/>
            <person name="Chen A."/>
            <person name="Janssen B."/>
            <person name="Plunkett B."/>
            <person name="Dwamena C."/>
            <person name="Voogd C."/>
            <person name="Leif D."/>
            <person name="Lafferty D."/>
            <person name="Souleyre E."/>
            <person name="Varkonyi-Gasic E."/>
            <person name="Gambi F."/>
            <person name="Hanley J."/>
            <person name="Yao J.-L."/>
            <person name="Cheung J."/>
            <person name="David K."/>
            <person name="Warren B."/>
            <person name="Marsh K."/>
            <person name="Snowden K."/>
            <person name="Lin-Wang K."/>
            <person name="Brian L."/>
            <person name="Martinez-Sanchez M."/>
            <person name="Wang M."/>
            <person name="Ileperuma N."/>
            <person name="Macnee N."/>
            <person name="Campin R."/>
            <person name="Mcatee P."/>
            <person name="Drummond R."/>
            <person name="Espley R."/>
            <person name="Ireland H."/>
            <person name="Wu R."/>
            <person name="Atkinson R."/>
            <person name="Karunairetnam S."/>
            <person name="Bulley S."/>
            <person name="Chunkath S."/>
            <person name="Hanley Z."/>
            <person name="Storey R."/>
            <person name="Thrimawithana A."/>
            <person name="Thomson S."/>
            <person name="David C."/>
            <person name="Testolin R."/>
        </authorList>
    </citation>
    <scope>NUCLEOTIDE SEQUENCE [LARGE SCALE GENOMIC DNA]</scope>
    <source>
        <strain evidence="5">cv. Red5</strain>
        <tissue evidence="4">Young leaf</tissue>
    </source>
</reference>
<dbReference type="Gramene" id="PSS36243">
    <property type="protein sequence ID" value="PSS36243"/>
    <property type="gene ID" value="CEY00_Acc00613"/>
</dbReference>
<evidence type="ECO:0000256" key="1">
    <source>
        <dbReference type="ARBA" id="ARBA00037883"/>
    </source>
</evidence>
<name>A0A2R6S1W1_ACTCC</name>
<comment type="caution">
    <text evidence="4">The sequence shown here is derived from an EMBL/GenBank/DDBJ whole genome shotgun (WGS) entry which is preliminary data.</text>
</comment>
<dbReference type="GO" id="GO:0004305">
    <property type="term" value="F:ethanolamine kinase activity"/>
    <property type="evidence" value="ECO:0007669"/>
    <property type="project" value="UniProtKB-EC"/>
</dbReference>
<reference evidence="5" key="2">
    <citation type="journal article" date="2018" name="BMC Genomics">
        <title>A manually annotated Actinidia chinensis var. chinensis (kiwifruit) genome highlights the challenges associated with draft genomes and gene prediction in plants.</title>
        <authorList>
            <person name="Pilkington S.M."/>
            <person name="Crowhurst R."/>
            <person name="Hilario E."/>
            <person name="Nardozza S."/>
            <person name="Fraser L."/>
            <person name="Peng Y."/>
            <person name="Gunaseelan K."/>
            <person name="Simpson R."/>
            <person name="Tahir J."/>
            <person name="Deroles S.C."/>
            <person name="Templeton K."/>
            <person name="Luo Z."/>
            <person name="Davy M."/>
            <person name="Cheng C."/>
            <person name="McNeilage M."/>
            <person name="Scaglione D."/>
            <person name="Liu Y."/>
            <person name="Zhang Q."/>
            <person name="Datson P."/>
            <person name="De Silva N."/>
            <person name="Gardiner S.E."/>
            <person name="Bassett H."/>
            <person name="Chagne D."/>
            <person name="McCallum J."/>
            <person name="Dzierzon H."/>
            <person name="Deng C."/>
            <person name="Wang Y.Y."/>
            <person name="Barron L."/>
            <person name="Manako K."/>
            <person name="Bowen J."/>
            <person name="Foster T.M."/>
            <person name="Erridge Z.A."/>
            <person name="Tiffin H."/>
            <person name="Waite C.N."/>
            <person name="Davies K.M."/>
            <person name="Grierson E.P."/>
            <person name="Laing W.A."/>
            <person name="Kirk R."/>
            <person name="Chen X."/>
            <person name="Wood M."/>
            <person name="Montefiori M."/>
            <person name="Brummell D.A."/>
            <person name="Schwinn K.E."/>
            <person name="Catanach A."/>
            <person name="Fullerton C."/>
            <person name="Li D."/>
            <person name="Meiyalaghan S."/>
            <person name="Nieuwenhuizen N."/>
            <person name="Read N."/>
            <person name="Prakash R."/>
            <person name="Hunter D."/>
            <person name="Zhang H."/>
            <person name="McKenzie M."/>
            <person name="Knabel M."/>
            <person name="Harris A."/>
            <person name="Allan A.C."/>
            <person name="Gleave A."/>
            <person name="Chen A."/>
            <person name="Janssen B.J."/>
            <person name="Plunkett B."/>
            <person name="Ampomah-Dwamena C."/>
            <person name="Voogd C."/>
            <person name="Leif D."/>
            <person name="Lafferty D."/>
            <person name="Souleyre E.J.F."/>
            <person name="Varkonyi-Gasic E."/>
            <person name="Gambi F."/>
            <person name="Hanley J."/>
            <person name="Yao J.L."/>
            <person name="Cheung J."/>
            <person name="David K.M."/>
            <person name="Warren B."/>
            <person name="Marsh K."/>
            <person name="Snowden K.C."/>
            <person name="Lin-Wang K."/>
            <person name="Brian L."/>
            <person name="Martinez-Sanchez M."/>
            <person name="Wang M."/>
            <person name="Ileperuma N."/>
            <person name="Macnee N."/>
            <person name="Campin R."/>
            <person name="McAtee P."/>
            <person name="Drummond R.S.M."/>
            <person name="Espley R.V."/>
            <person name="Ireland H.S."/>
            <person name="Wu R."/>
            <person name="Atkinson R.G."/>
            <person name="Karunairetnam S."/>
            <person name="Bulley S."/>
            <person name="Chunkath S."/>
            <person name="Hanley Z."/>
            <person name="Storey R."/>
            <person name="Thrimawithana A.H."/>
            <person name="Thomson S."/>
            <person name="David C."/>
            <person name="Testolin R."/>
            <person name="Huang H."/>
            <person name="Hellens R.P."/>
            <person name="Schaffer R.J."/>
        </authorList>
    </citation>
    <scope>NUCLEOTIDE SEQUENCE [LARGE SCALE GENOMIC DNA]</scope>
    <source>
        <strain evidence="5">cv. Red5</strain>
    </source>
</reference>
<comment type="similarity">
    <text evidence="2">Belongs to the choline/ethanolamine kinase family.</text>
</comment>
<accession>A0A2R6S1W1</accession>
<organism evidence="4 5">
    <name type="scientific">Actinidia chinensis var. chinensis</name>
    <name type="common">Chinese soft-hair kiwi</name>
    <dbReference type="NCBI Taxonomy" id="1590841"/>
    <lineage>
        <taxon>Eukaryota</taxon>
        <taxon>Viridiplantae</taxon>
        <taxon>Streptophyta</taxon>
        <taxon>Embryophyta</taxon>
        <taxon>Tracheophyta</taxon>
        <taxon>Spermatophyta</taxon>
        <taxon>Magnoliopsida</taxon>
        <taxon>eudicotyledons</taxon>
        <taxon>Gunneridae</taxon>
        <taxon>Pentapetalae</taxon>
        <taxon>asterids</taxon>
        <taxon>Ericales</taxon>
        <taxon>Actinidiaceae</taxon>
        <taxon>Actinidia</taxon>
    </lineage>
</organism>
<dbReference type="GO" id="GO:0005737">
    <property type="term" value="C:cytoplasm"/>
    <property type="evidence" value="ECO:0007669"/>
    <property type="project" value="TreeGrafter"/>
</dbReference>
<protein>
    <recommendedName>
        <fullName evidence="3">ethanolamine kinase</fullName>
        <ecNumber evidence="3">2.7.1.82</ecNumber>
    </recommendedName>
</protein>
<dbReference type="EMBL" id="NKQK01000001">
    <property type="protein sequence ID" value="PSS36243.1"/>
    <property type="molecule type" value="Genomic_DNA"/>
</dbReference>
<dbReference type="Gene3D" id="3.90.1200.10">
    <property type="match status" value="2"/>
</dbReference>
<dbReference type="Pfam" id="PF01633">
    <property type="entry name" value="Choline_kinase"/>
    <property type="match status" value="1"/>
</dbReference>
<evidence type="ECO:0000256" key="3">
    <source>
        <dbReference type="ARBA" id="ARBA00038874"/>
    </source>
</evidence>
<keyword evidence="4" id="KW-0418">Kinase</keyword>
<evidence type="ECO:0000256" key="2">
    <source>
        <dbReference type="ARBA" id="ARBA00038211"/>
    </source>
</evidence>
<gene>
    <name evidence="4" type="ORF">CEY00_Acc00613</name>
</gene>
<dbReference type="AlphaFoldDB" id="A0A2R6S1W1"/>
<comment type="pathway">
    <text evidence="1">Phospholipid metabolism; phosphatidylethanolamine biosynthesis; phosphatidylethanolamine from ethanolamine: step 1/3.</text>
</comment>
<dbReference type="SUPFAM" id="SSF56112">
    <property type="entry name" value="Protein kinase-like (PK-like)"/>
    <property type="match status" value="1"/>
</dbReference>
<dbReference type="PANTHER" id="PTHR22603:SF66">
    <property type="entry name" value="ETHANOLAMINE KINASE"/>
    <property type="match status" value="1"/>
</dbReference>
<dbReference type="STRING" id="1590841.A0A2R6S1W1"/>
<sequence>MSKPKLAAEITKQLRRFHQVEIPGSKGPQLWKDILKFFQTASTLMFDDSEKQTKYETISFDEVYAEVVELKELTGRLNAPVVFAHNDLLSGNQMHNEEEVSDKDLVALYIETNTYMLASHLYWALIQAKMSLIDYEYLGYFFLRSDEYKKQKEKCFSLAQSYLSRSHTG</sequence>
<dbReference type="InterPro" id="IPR011009">
    <property type="entry name" value="Kinase-like_dom_sf"/>
</dbReference>
<keyword evidence="4" id="KW-0808">Transferase</keyword>
<proteinExistence type="inferred from homology"/>
<dbReference type="PANTHER" id="PTHR22603">
    <property type="entry name" value="CHOLINE/ETHANOALAMINE KINASE"/>
    <property type="match status" value="1"/>
</dbReference>
<dbReference type="GO" id="GO:0006646">
    <property type="term" value="P:phosphatidylethanolamine biosynthetic process"/>
    <property type="evidence" value="ECO:0007669"/>
    <property type="project" value="TreeGrafter"/>
</dbReference>
<dbReference type="OrthoDB" id="10267235at2759"/>
<dbReference type="EC" id="2.7.1.82" evidence="3"/>
<dbReference type="Proteomes" id="UP000241394">
    <property type="component" value="Chromosome LG1"/>
</dbReference>
<evidence type="ECO:0000313" key="4">
    <source>
        <dbReference type="EMBL" id="PSS36243.1"/>
    </source>
</evidence>
<dbReference type="InParanoid" id="A0A2R6S1W1"/>
<evidence type="ECO:0000313" key="5">
    <source>
        <dbReference type="Proteomes" id="UP000241394"/>
    </source>
</evidence>
<keyword evidence="5" id="KW-1185">Reference proteome</keyword>